<keyword evidence="2" id="KW-0489">Methyltransferase</keyword>
<comment type="caution">
    <text evidence="2">The sequence shown here is derived from an EMBL/GenBank/DDBJ whole genome shotgun (WGS) entry which is preliminary data.</text>
</comment>
<gene>
    <name evidence="2" type="ORF">E0H50_39595</name>
</gene>
<dbReference type="GO" id="GO:0032259">
    <property type="term" value="P:methylation"/>
    <property type="evidence" value="ECO:0007669"/>
    <property type="project" value="UniProtKB-KW"/>
</dbReference>
<accession>A0A4V2M1L0</accession>
<dbReference type="SUPFAM" id="SSF53335">
    <property type="entry name" value="S-adenosyl-L-methionine-dependent methyltransferases"/>
    <property type="match status" value="1"/>
</dbReference>
<dbReference type="InterPro" id="IPR013216">
    <property type="entry name" value="Methyltransf_11"/>
</dbReference>
<feature type="domain" description="Methyltransferase type 11" evidence="1">
    <location>
        <begin position="57"/>
        <end position="147"/>
    </location>
</feature>
<dbReference type="OrthoDB" id="9777638at2"/>
<dbReference type="PANTHER" id="PTHR43591">
    <property type="entry name" value="METHYLTRANSFERASE"/>
    <property type="match status" value="1"/>
</dbReference>
<dbReference type="AlphaFoldDB" id="A0A4V2M1L0"/>
<evidence type="ECO:0000313" key="3">
    <source>
        <dbReference type="Proteomes" id="UP000292695"/>
    </source>
</evidence>
<dbReference type="GO" id="GO:0008757">
    <property type="term" value="F:S-adenosylmethionine-dependent methyltransferase activity"/>
    <property type="evidence" value="ECO:0007669"/>
    <property type="project" value="InterPro"/>
</dbReference>
<proteinExistence type="predicted"/>
<reference evidence="2 3" key="1">
    <citation type="submission" date="2019-02" db="EMBL/GenBank/DDBJ databases">
        <title>Kribbella capetownensis sp. nov. and Kribbella speibonae sp. nov., isolated from soil.</title>
        <authorList>
            <person name="Curtis S.M."/>
            <person name="Norton I."/>
            <person name="Everest G.J."/>
            <person name="Meyers P.R."/>
        </authorList>
    </citation>
    <scope>NUCLEOTIDE SEQUENCE [LARGE SCALE GENOMIC DNA]</scope>
    <source>
        <strain evidence="2 3">DSM 27082</strain>
    </source>
</reference>
<dbReference type="Pfam" id="PF08241">
    <property type="entry name" value="Methyltransf_11"/>
    <property type="match status" value="1"/>
</dbReference>
<keyword evidence="3" id="KW-1185">Reference proteome</keyword>
<dbReference type="Proteomes" id="UP000292695">
    <property type="component" value="Unassembled WGS sequence"/>
</dbReference>
<evidence type="ECO:0000259" key="1">
    <source>
        <dbReference type="Pfam" id="PF08241"/>
    </source>
</evidence>
<dbReference type="PANTHER" id="PTHR43591:SF24">
    <property type="entry name" value="2-METHOXY-6-POLYPRENYL-1,4-BENZOQUINOL METHYLASE, MITOCHONDRIAL"/>
    <property type="match status" value="1"/>
</dbReference>
<sequence>MGRTGDVTDRLARLAQSWDEAAEGYETYFVPRFAPWVRAAVDELDDVPEGPVLVPCCGTFPELALLAPRWPGRRIAGIDLSAGMVRLARLRAAGNPLVEVVQGNAMTLDPAWSAAAVVSVFGLQQLPDPATAIRSWYDVLRPGGRLCVVYWPGTIEDTGPFALLDKVIDAGRDNSWEDDLIPALDGAVIERDVHLSFPMTHPGAAEYFDAANHAGPMRALALARGDDYIAELRAKYLAEAPDGEWTHHPRARLISVRKQLSRAAGAPPTS</sequence>
<dbReference type="EMBL" id="SJKA01000026">
    <property type="protein sequence ID" value="TCC17287.1"/>
    <property type="molecule type" value="Genomic_DNA"/>
</dbReference>
<dbReference type="CDD" id="cd02440">
    <property type="entry name" value="AdoMet_MTases"/>
    <property type="match status" value="1"/>
</dbReference>
<dbReference type="InterPro" id="IPR029063">
    <property type="entry name" value="SAM-dependent_MTases_sf"/>
</dbReference>
<evidence type="ECO:0000313" key="2">
    <source>
        <dbReference type="EMBL" id="TCC17287.1"/>
    </source>
</evidence>
<dbReference type="Gene3D" id="3.40.50.150">
    <property type="entry name" value="Vaccinia Virus protein VP39"/>
    <property type="match status" value="1"/>
</dbReference>
<name>A0A4V2M1L0_9ACTN</name>
<organism evidence="2 3">
    <name type="scientific">Kribbella sindirgiensis</name>
    <dbReference type="NCBI Taxonomy" id="1124744"/>
    <lineage>
        <taxon>Bacteria</taxon>
        <taxon>Bacillati</taxon>
        <taxon>Actinomycetota</taxon>
        <taxon>Actinomycetes</taxon>
        <taxon>Propionibacteriales</taxon>
        <taxon>Kribbellaceae</taxon>
        <taxon>Kribbella</taxon>
    </lineage>
</organism>
<protein>
    <submittedName>
        <fullName evidence="2">Methyltransferase domain-containing protein</fullName>
    </submittedName>
</protein>
<keyword evidence="2" id="KW-0808">Transferase</keyword>